<evidence type="ECO:0000313" key="1">
    <source>
        <dbReference type="EMBL" id="MBW62019.1"/>
    </source>
</evidence>
<sequence length="92" mass="9448">MYFIILSVSSGRFAVAKAAFGLLAPVAGRSGKSSPLSDRLLVRLAFFRLIVVSAPPPSPAPSCAVSTVTAWMLTNGRGEGESPGTGETVKPA</sequence>
<organism evidence="1">
    <name type="scientific">Anopheles marajoara</name>
    <dbReference type="NCBI Taxonomy" id="58244"/>
    <lineage>
        <taxon>Eukaryota</taxon>
        <taxon>Metazoa</taxon>
        <taxon>Ecdysozoa</taxon>
        <taxon>Arthropoda</taxon>
        <taxon>Hexapoda</taxon>
        <taxon>Insecta</taxon>
        <taxon>Pterygota</taxon>
        <taxon>Neoptera</taxon>
        <taxon>Endopterygota</taxon>
        <taxon>Diptera</taxon>
        <taxon>Nematocera</taxon>
        <taxon>Culicoidea</taxon>
        <taxon>Culicidae</taxon>
        <taxon>Anophelinae</taxon>
        <taxon>Anopheles</taxon>
    </lineage>
</organism>
<accession>A0A2M4C9T3</accession>
<proteinExistence type="predicted"/>
<protein>
    <submittedName>
        <fullName evidence="1">Putative secreted protein</fullName>
    </submittedName>
</protein>
<reference evidence="1" key="1">
    <citation type="submission" date="2018-01" db="EMBL/GenBank/DDBJ databases">
        <title>An insight into the sialome of Amazonian anophelines.</title>
        <authorList>
            <person name="Ribeiro J.M."/>
            <person name="Scarpassa V."/>
            <person name="Calvo E."/>
        </authorList>
    </citation>
    <scope>NUCLEOTIDE SEQUENCE</scope>
    <source>
        <tissue evidence="1">Salivary glands</tissue>
    </source>
</reference>
<dbReference type="EMBL" id="GGFJ01012878">
    <property type="protein sequence ID" value="MBW62019.1"/>
    <property type="molecule type" value="Transcribed_RNA"/>
</dbReference>
<name>A0A2M4C9T3_9DIPT</name>
<dbReference type="AlphaFoldDB" id="A0A2M4C9T3"/>